<reference evidence="11" key="1">
    <citation type="journal article" date="2019" name="Nat. Commun.">
        <title>Genome-wide association mapping of date palm fruit traits.</title>
        <authorList>
            <person name="Hazzouri K.M."/>
            <person name="Gros-Balthazard M."/>
            <person name="Flowers J.M."/>
            <person name="Copetti D."/>
            <person name="Lemansour A."/>
            <person name="Lebrun M."/>
            <person name="Masmoudi K."/>
            <person name="Ferrand S."/>
            <person name="Dhar M.I."/>
            <person name="Fresquez Z.A."/>
            <person name="Rosas U."/>
            <person name="Zhang J."/>
            <person name="Talag J."/>
            <person name="Lee S."/>
            <person name="Kudrna D."/>
            <person name="Powell R.F."/>
            <person name="Leitch I.J."/>
            <person name="Krueger R.R."/>
            <person name="Wing R.A."/>
            <person name="Amiri K.M.A."/>
            <person name="Purugganan M.D."/>
        </authorList>
    </citation>
    <scope>NUCLEOTIDE SEQUENCE [LARGE SCALE GENOMIC DNA]</scope>
    <source>
        <strain evidence="11">cv. Khalas</strain>
    </source>
</reference>
<dbReference type="Pfam" id="PF04535">
    <property type="entry name" value="CASP_dom"/>
    <property type="match status" value="1"/>
</dbReference>
<keyword evidence="4 8" id="KW-1003">Cell membrane</keyword>
<evidence type="ECO:0000256" key="5">
    <source>
        <dbReference type="ARBA" id="ARBA00022692"/>
    </source>
</evidence>
<dbReference type="KEGG" id="pda:103713988"/>
<evidence type="ECO:0000256" key="9">
    <source>
        <dbReference type="SAM" id="MobiDB-lite"/>
    </source>
</evidence>
<dbReference type="PANTHER" id="PTHR36488">
    <property type="entry name" value="CASP-LIKE PROTEIN 1U1"/>
    <property type="match status" value="1"/>
</dbReference>
<evidence type="ECO:0000256" key="3">
    <source>
        <dbReference type="ARBA" id="ARBA00011489"/>
    </source>
</evidence>
<feature type="region of interest" description="Disordered" evidence="9">
    <location>
        <begin position="1"/>
        <end position="24"/>
    </location>
</feature>
<comment type="subunit">
    <text evidence="3 8">Homodimer and heterodimers.</text>
</comment>
<feature type="domain" description="Casparian strip membrane protein" evidence="10">
    <location>
        <begin position="36"/>
        <end position="186"/>
    </location>
</feature>
<feature type="transmembrane region" description="Helical" evidence="8">
    <location>
        <begin position="123"/>
        <end position="152"/>
    </location>
</feature>
<dbReference type="InterPro" id="IPR006459">
    <property type="entry name" value="CASP/CASPL"/>
</dbReference>
<dbReference type="InterPro" id="IPR044173">
    <property type="entry name" value="CASPL"/>
</dbReference>
<keyword evidence="5 8" id="KW-0812">Transmembrane</keyword>
<evidence type="ECO:0000256" key="1">
    <source>
        <dbReference type="ARBA" id="ARBA00004651"/>
    </source>
</evidence>
<evidence type="ECO:0000256" key="4">
    <source>
        <dbReference type="ARBA" id="ARBA00022475"/>
    </source>
</evidence>
<dbReference type="OrthoDB" id="1926504at2759"/>
<evidence type="ECO:0000256" key="2">
    <source>
        <dbReference type="ARBA" id="ARBA00007651"/>
    </source>
</evidence>
<comment type="subcellular location">
    <subcellularLocation>
        <location evidence="1 8">Cell membrane</location>
        <topology evidence="1 8">Multi-pass membrane protein</topology>
    </subcellularLocation>
</comment>
<feature type="transmembrane region" description="Helical" evidence="8">
    <location>
        <begin position="39"/>
        <end position="58"/>
    </location>
</feature>
<organism evidence="11 12">
    <name type="scientific">Phoenix dactylifera</name>
    <name type="common">Date palm</name>
    <dbReference type="NCBI Taxonomy" id="42345"/>
    <lineage>
        <taxon>Eukaryota</taxon>
        <taxon>Viridiplantae</taxon>
        <taxon>Streptophyta</taxon>
        <taxon>Embryophyta</taxon>
        <taxon>Tracheophyta</taxon>
        <taxon>Spermatophyta</taxon>
        <taxon>Magnoliopsida</taxon>
        <taxon>Liliopsida</taxon>
        <taxon>Arecaceae</taxon>
        <taxon>Coryphoideae</taxon>
        <taxon>Phoeniceae</taxon>
        <taxon>Phoenix</taxon>
    </lineage>
</organism>
<dbReference type="RefSeq" id="XP_008799290.1">
    <property type="nucleotide sequence ID" value="XM_008801068.4"/>
</dbReference>
<evidence type="ECO:0000313" key="12">
    <source>
        <dbReference type="RefSeq" id="XP_008799290.1"/>
    </source>
</evidence>
<feature type="compositionally biased region" description="Low complexity" evidence="9">
    <location>
        <begin position="1"/>
        <end position="14"/>
    </location>
</feature>
<comment type="similarity">
    <text evidence="2 8">Belongs to the Casparian strip membrane proteins (CASP) family.</text>
</comment>
<dbReference type="GeneID" id="103713988"/>
<evidence type="ECO:0000313" key="11">
    <source>
        <dbReference type="Proteomes" id="UP000228380"/>
    </source>
</evidence>
<gene>
    <name evidence="12" type="primary">LOC103713988</name>
</gene>
<dbReference type="InterPro" id="IPR006702">
    <property type="entry name" value="CASP_dom"/>
</dbReference>
<sequence length="204" mass="21701">MATTEVITETTTTTDYGKTMPESGYVPPSSPPNFFVVDFALRLLLLASTVSSLVVLVTSKQTRTLPANFAPPFSFVTRDAYFKDSPALIYLLVALSVAGLYSIITILASGFAISRPSPSTKLLFHLIVFDALMAAILASATGTAGSVAYIGLKGNSHVGWTKICNVYGKFCRHIGASAAVALVASIVLVLLVVLSSYSLYRRSH</sequence>
<evidence type="ECO:0000256" key="6">
    <source>
        <dbReference type="ARBA" id="ARBA00022989"/>
    </source>
</evidence>
<feature type="transmembrane region" description="Helical" evidence="8">
    <location>
        <begin position="88"/>
        <end position="111"/>
    </location>
</feature>
<evidence type="ECO:0000256" key="7">
    <source>
        <dbReference type="ARBA" id="ARBA00023136"/>
    </source>
</evidence>
<reference evidence="12" key="2">
    <citation type="submission" date="2025-08" db="UniProtKB">
        <authorList>
            <consortium name="RefSeq"/>
        </authorList>
    </citation>
    <scope>IDENTIFICATION</scope>
    <source>
        <tissue evidence="12">Young leaves</tissue>
    </source>
</reference>
<keyword evidence="6 8" id="KW-1133">Transmembrane helix</keyword>
<dbReference type="NCBIfam" id="TIGR01569">
    <property type="entry name" value="A_tha_TIGR01569"/>
    <property type="match status" value="1"/>
</dbReference>
<accession>A0A8B7CHF5</accession>
<keyword evidence="11" id="KW-1185">Reference proteome</keyword>
<name>A0A8B7CHF5_PHODC</name>
<dbReference type="PANTHER" id="PTHR36488:SF8">
    <property type="entry name" value="CASP-LIKE PROTEIN 1U1"/>
    <property type="match status" value="1"/>
</dbReference>
<feature type="transmembrane region" description="Helical" evidence="8">
    <location>
        <begin position="173"/>
        <end position="200"/>
    </location>
</feature>
<keyword evidence="7 8" id="KW-0472">Membrane</keyword>
<dbReference type="Proteomes" id="UP000228380">
    <property type="component" value="Chromosome 1"/>
</dbReference>
<dbReference type="GO" id="GO:0005886">
    <property type="term" value="C:plasma membrane"/>
    <property type="evidence" value="ECO:0007669"/>
    <property type="project" value="UniProtKB-SubCell"/>
</dbReference>
<protein>
    <recommendedName>
        <fullName evidence="8">CASP-like protein</fullName>
    </recommendedName>
</protein>
<dbReference type="AlphaFoldDB" id="A0A8B7CHF5"/>
<evidence type="ECO:0000259" key="10">
    <source>
        <dbReference type="Pfam" id="PF04535"/>
    </source>
</evidence>
<evidence type="ECO:0000256" key="8">
    <source>
        <dbReference type="RuleBase" id="RU361233"/>
    </source>
</evidence>
<proteinExistence type="inferred from homology"/>